<dbReference type="InterPro" id="IPR029056">
    <property type="entry name" value="Ribokinase-like"/>
</dbReference>
<dbReference type="Gene3D" id="3.40.1190.20">
    <property type="match status" value="1"/>
</dbReference>
<comment type="similarity">
    <text evidence="1">Belongs to the carbohydrate kinase PfkB family.</text>
</comment>
<evidence type="ECO:0000256" key="2">
    <source>
        <dbReference type="ARBA" id="ARBA00022679"/>
    </source>
</evidence>
<dbReference type="InterPro" id="IPR002173">
    <property type="entry name" value="Carboh/pur_kinase_PfkB_CS"/>
</dbReference>
<dbReference type="PANTHER" id="PTHR43085:SF1">
    <property type="entry name" value="PSEUDOURIDINE KINASE-RELATED"/>
    <property type="match status" value="1"/>
</dbReference>
<evidence type="ECO:0000313" key="7">
    <source>
        <dbReference type="EMBL" id="MBB6577436.1"/>
    </source>
</evidence>
<dbReference type="SUPFAM" id="SSF53613">
    <property type="entry name" value="Ribokinase-like"/>
    <property type="match status" value="1"/>
</dbReference>
<dbReference type="EMBL" id="JACHKZ010000007">
    <property type="protein sequence ID" value="MBB6577436.1"/>
    <property type="molecule type" value="Genomic_DNA"/>
</dbReference>
<dbReference type="InterPro" id="IPR011611">
    <property type="entry name" value="PfkB_dom"/>
</dbReference>
<dbReference type="CDD" id="cd01167">
    <property type="entry name" value="bac_FRK"/>
    <property type="match status" value="1"/>
</dbReference>
<keyword evidence="4" id="KW-0418">Kinase</keyword>
<dbReference type="EC" id="2.7.1.4" evidence="7"/>
<evidence type="ECO:0000256" key="3">
    <source>
        <dbReference type="ARBA" id="ARBA00022741"/>
    </source>
</evidence>
<keyword evidence="5" id="KW-0067">ATP-binding</keyword>
<dbReference type="Pfam" id="PF00294">
    <property type="entry name" value="PfkB"/>
    <property type="match status" value="1"/>
</dbReference>
<accession>A0ABR6RE59</accession>
<reference evidence="7 8" key="1">
    <citation type="submission" date="2020-08" db="EMBL/GenBank/DDBJ databases">
        <title>Functional genomics of gut bacteria from endangered species of beetles.</title>
        <authorList>
            <person name="Carlos-Shanley C."/>
        </authorList>
    </citation>
    <scope>NUCLEOTIDE SEQUENCE [LARGE SCALE GENOMIC DNA]</scope>
    <source>
        <strain evidence="7 8">S00124</strain>
    </source>
</reference>
<gene>
    <name evidence="7" type="ORF">HNP33_001492</name>
</gene>
<keyword evidence="2 7" id="KW-0808">Transferase</keyword>
<evidence type="ECO:0000313" key="8">
    <source>
        <dbReference type="Proteomes" id="UP000562492"/>
    </source>
</evidence>
<name>A0ABR6RE59_9BURK</name>
<dbReference type="PANTHER" id="PTHR43085">
    <property type="entry name" value="HEXOKINASE FAMILY MEMBER"/>
    <property type="match status" value="1"/>
</dbReference>
<dbReference type="Proteomes" id="UP000562492">
    <property type="component" value="Unassembled WGS sequence"/>
</dbReference>
<comment type="caution">
    <text evidence="7">The sequence shown here is derived from an EMBL/GenBank/DDBJ whole genome shotgun (WGS) entry which is preliminary data.</text>
</comment>
<feature type="domain" description="Carbohydrate kinase PfkB" evidence="6">
    <location>
        <begin position="7"/>
        <end position="303"/>
    </location>
</feature>
<evidence type="ECO:0000256" key="5">
    <source>
        <dbReference type="ARBA" id="ARBA00022840"/>
    </source>
</evidence>
<evidence type="ECO:0000256" key="4">
    <source>
        <dbReference type="ARBA" id="ARBA00022777"/>
    </source>
</evidence>
<dbReference type="PROSITE" id="PS00584">
    <property type="entry name" value="PFKB_KINASES_2"/>
    <property type="match status" value="1"/>
</dbReference>
<evidence type="ECO:0000256" key="1">
    <source>
        <dbReference type="ARBA" id="ARBA00010688"/>
    </source>
</evidence>
<dbReference type="InterPro" id="IPR050306">
    <property type="entry name" value="PfkB_Carbo_kinase"/>
</dbReference>
<dbReference type="GO" id="GO:0008865">
    <property type="term" value="F:fructokinase activity"/>
    <property type="evidence" value="ECO:0007669"/>
    <property type="project" value="UniProtKB-EC"/>
</dbReference>
<evidence type="ECO:0000259" key="6">
    <source>
        <dbReference type="Pfam" id="PF00294"/>
    </source>
</evidence>
<organism evidence="7 8">
    <name type="scientific">Comamonas odontotermitis</name>
    <dbReference type="NCBI Taxonomy" id="379895"/>
    <lineage>
        <taxon>Bacteria</taxon>
        <taxon>Pseudomonadati</taxon>
        <taxon>Pseudomonadota</taxon>
        <taxon>Betaproteobacteria</taxon>
        <taxon>Burkholderiales</taxon>
        <taxon>Comamonadaceae</taxon>
        <taxon>Comamonas</taxon>
    </lineage>
</organism>
<keyword evidence="8" id="KW-1185">Reference proteome</keyword>
<keyword evidence="3" id="KW-0547">Nucleotide-binding</keyword>
<sequence length="318" mass="33767">MTASVRIVFIGESLIDFTAASGLAFQGHEGGALTNSAVACARLGQPTGFVTQLSTDLFGERLLAYLQGNGIDTRFVLRSDAPSTLAFVERTPTSNRYAFYMQGTADTLWSPAELPVLPDSCRWLHFGSIALLHEPAATRITELVQAQRGQRMVLFDPNARPSLIADPDSWRERCKHWLAAADVVKMSDEDAALLAPGRALADVAADCMRLGPRAVVMTRGGAGATLYRPGAAPLEVASPPIEVADTIGAGDTFAAGLSVALLERGVENAAALAALPTDRWREVLKFATAAAAINCMREGANPPHRAEVDGLLARWGDA</sequence>
<protein>
    <submittedName>
        <fullName evidence="7">Fructokinase</fullName>
        <ecNumber evidence="7">2.7.1.4</ecNumber>
    </submittedName>
</protein>
<proteinExistence type="inferred from homology"/>